<dbReference type="Pfam" id="PF01740">
    <property type="entry name" value="STAS"/>
    <property type="match status" value="1"/>
</dbReference>
<proteinExistence type="predicted"/>
<protein>
    <recommendedName>
        <fullName evidence="2">STAS domain-containing protein</fullName>
    </recommendedName>
</protein>
<dbReference type="CDD" id="cd07042">
    <property type="entry name" value="STAS_SulP_like_sulfate_transporter"/>
    <property type="match status" value="1"/>
</dbReference>
<dbReference type="GO" id="GO:0016020">
    <property type="term" value="C:membrane"/>
    <property type="evidence" value="ECO:0007669"/>
    <property type="project" value="InterPro"/>
</dbReference>
<name>A0AAN9G8T6_9CAEN</name>
<evidence type="ECO:0000259" key="2">
    <source>
        <dbReference type="PROSITE" id="PS50801"/>
    </source>
</evidence>
<evidence type="ECO:0000313" key="4">
    <source>
        <dbReference type="Proteomes" id="UP001374579"/>
    </source>
</evidence>
<feature type="region of interest" description="Disordered" evidence="1">
    <location>
        <begin position="1"/>
        <end position="83"/>
    </location>
</feature>
<dbReference type="PANTHER" id="PTHR11814">
    <property type="entry name" value="SULFATE TRANSPORTER"/>
    <property type="match status" value="1"/>
</dbReference>
<dbReference type="GO" id="GO:0055085">
    <property type="term" value="P:transmembrane transport"/>
    <property type="evidence" value="ECO:0007669"/>
    <property type="project" value="InterPro"/>
</dbReference>
<sequence>MNPTTSPRKDRREKVIPDVSKVGLDNPNMVNLNESNGSDLRNTQVEKPNTTEQPEKDTTVDAIDNVSFANGKGEEEEGEGESSSRLHHLILDCSAMTYIDMSGLDMLQLMVTQFSRAGVEVWLAGVPASTLSTLARAGFGDKVGMEKVFYSVFDALERLRRDESIVVRM</sequence>
<feature type="domain" description="STAS" evidence="2">
    <location>
        <begin position="89"/>
        <end position="159"/>
    </location>
</feature>
<dbReference type="Proteomes" id="UP001374579">
    <property type="component" value="Unassembled WGS sequence"/>
</dbReference>
<dbReference type="InterPro" id="IPR002645">
    <property type="entry name" value="STAS_dom"/>
</dbReference>
<accession>A0AAN9G8T6</accession>
<dbReference type="AlphaFoldDB" id="A0AAN9G8T6"/>
<dbReference type="SUPFAM" id="SSF52091">
    <property type="entry name" value="SpoIIaa-like"/>
    <property type="match status" value="1"/>
</dbReference>
<dbReference type="PROSITE" id="PS50801">
    <property type="entry name" value="STAS"/>
    <property type="match status" value="1"/>
</dbReference>
<evidence type="ECO:0000313" key="3">
    <source>
        <dbReference type="EMBL" id="KAK7099212.1"/>
    </source>
</evidence>
<keyword evidence="4" id="KW-1185">Reference proteome</keyword>
<feature type="compositionally biased region" description="Basic and acidic residues" evidence="1">
    <location>
        <begin position="7"/>
        <end position="16"/>
    </location>
</feature>
<reference evidence="3 4" key="1">
    <citation type="submission" date="2024-02" db="EMBL/GenBank/DDBJ databases">
        <title>Chromosome-scale genome assembly of the rough periwinkle Littorina saxatilis.</title>
        <authorList>
            <person name="De Jode A."/>
            <person name="Faria R."/>
            <person name="Formenti G."/>
            <person name="Sims Y."/>
            <person name="Smith T.P."/>
            <person name="Tracey A."/>
            <person name="Wood J.M.D."/>
            <person name="Zagrodzka Z.B."/>
            <person name="Johannesson K."/>
            <person name="Butlin R.K."/>
            <person name="Leder E.H."/>
        </authorList>
    </citation>
    <scope>NUCLEOTIDE SEQUENCE [LARGE SCALE GENOMIC DNA]</scope>
    <source>
        <strain evidence="3">Snail1</strain>
        <tissue evidence="3">Muscle</tissue>
    </source>
</reference>
<gene>
    <name evidence="3" type="ORF">V1264_003390</name>
</gene>
<dbReference type="InterPro" id="IPR001902">
    <property type="entry name" value="SLC26A/SulP_fam"/>
</dbReference>
<organism evidence="3 4">
    <name type="scientific">Littorina saxatilis</name>
    <dbReference type="NCBI Taxonomy" id="31220"/>
    <lineage>
        <taxon>Eukaryota</taxon>
        <taxon>Metazoa</taxon>
        <taxon>Spiralia</taxon>
        <taxon>Lophotrochozoa</taxon>
        <taxon>Mollusca</taxon>
        <taxon>Gastropoda</taxon>
        <taxon>Caenogastropoda</taxon>
        <taxon>Littorinimorpha</taxon>
        <taxon>Littorinoidea</taxon>
        <taxon>Littorinidae</taxon>
        <taxon>Littorina</taxon>
    </lineage>
</organism>
<dbReference type="Gene3D" id="3.30.750.24">
    <property type="entry name" value="STAS domain"/>
    <property type="match status" value="1"/>
</dbReference>
<comment type="caution">
    <text evidence="3">The sequence shown here is derived from an EMBL/GenBank/DDBJ whole genome shotgun (WGS) entry which is preliminary data.</text>
</comment>
<dbReference type="InterPro" id="IPR036513">
    <property type="entry name" value="STAS_dom_sf"/>
</dbReference>
<evidence type="ECO:0000256" key="1">
    <source>
        <dbReference type="SAM" id="MobiDB-lite"/>
    </source>
</evidence>
<dbReference type="EMBL" id="JBAMIC010000012">
    <property type="protein sequence ID" value="KAK7099212.1"/>
    <property type="molecule type" value="Genomic_DNA"/>
</dbReference>
<feature type="compositionally biased region" description="Polar residues" evidence="1">
    <location>
        <begin position="28"/>
        <end position="52"/>
    </location>
</feature>